<name>A0A2S0SZZ9_SCYCA</name>
<evidence type="ECO:0000256" key="4">
    <source>
        <dbReference type="ARBA" id="ARBA00022771"/>
    </source>
</evidence>
<keyword evidence="7 8" id="KW-0694">RNA-binding</keyword>
<dbReference type="GO" id="GO:0006417">
    <property type="term" value="P:regulation of translation"/>
    <property type="evidence" value="ECO:0007669"/>
    <property type="project" value="UniProtKB-UniRule"/>
</dbReference>
<sequence>MERVTHKRPPADQEFDLWKDYLQLSMRVEEIWRPGSGGQEHGRVSPPGEGAFRPLVVEERDPSSDGSSVGLEQARKASGICTFCKHNGESRKVYSSHTLKAEGGRVLCPILRNYVCPLCRATGDGAHTLKYCGFNPEKQSLYRSNGRNSVGKKPRR</sequence>
<comment type="subcellular location">
    <subcellularLocation>
        <location evidence="1">Cytoplasm</location>
    </subcellularLocation>
</comment>
<evidence type="ECO:0000256" key="2">
    <source>
        <dbReference type="ARBA" id="ARBA00022490"/>
    </source>
</evidence>
<reference evidence="10" key="1">
    <citation type="journal article" date="2018" name="Sci. Rep.">
        <title>The nanos1 gene was duplicated in early Vertebrates and the two paralogs show different gonadal expression profiles in a shark.</title>
        <authorList>
            <person name="Gribouval L."/>
            <person name="Sourdaine P."/>
            <person name="Lareyre J.J."/>
            <person name="Bellaiche J."/>
            <person name="Le Gac F."/>
            <person name="Mazan S."/>
            <person name="Guiardiere C."/>
            <person name="Auvray P."/>
            <person name="Gautier A."/>
        </authorList>
    </citation>
    <scope>NUCLEOTIDE SEQUENCE</scope>
</reference>
<dbReference type="GO" id="GO:0003723">
    <property type="term" value="F:RNA binding"/>
    <property type="evidence" value="ECO:0007669"/>
    <property type="project" value="UniProtKB-UniRule"/>
</dbReference>
<organism evidence="10">
    <name type="scientific">Scyliorhinus canicula</name>
    <name type="common">Small-spotted catshark</name>
    <name type="synonym">Squalus canicula</name>
    <dbReference type="NCBI Taxonomy" id="7830"/>
    <lineage>
        <taxon>Eukaryota</taxon>
        <taxon>Metazoa</taxon>
        <taxon>Chordata</taxon>
        <taxon>Craniata</taxon>
        <taxon>Vertebrata</taxon>
        <taxon>Chondrichthyes</taxon>
        <taxon>Elasmobranchii</taxon>
        <taxon>Galeomorphii</taxon>
        <taxon>Galeoidea</taxon>
        <taxon>Carcharhiniformes</taxon>
        <taxon>Scyliorhinidae</taxon>
        <taxon>Scyliorhinus</taxon>
    </lineage>
</organism>
<gene>
    <name evidence="10" type="primary">Nanos2</name>
</gene>
<dbReference type="AlphaFoldDB" id="A0A2S0SZZ9"/>
<keyword evidence="3" id="KW-0479">Metal-binding</keyword>
<evidence type="ECO:0000256" key="3">
    <source>
        <dbReference type="ARBA" id="ARBA00022723"/>
    </source>
</evidence>
<dbReference type="GO" id="GO:0008270">
    <property type="term" value="F:zinc ion binding"/>
    <property type="evidence" value="ECO:0007669"/>
    <property type="project" value="UniProtKB-KW"/>
</dbReference>
<evidence type="ECO:0000256" key="1">
    <source>
        <dbReference type="ARBA" id="ARBA00004496"/>
    </source>
</evidence>
<dbReference type="InterPro" id="IPR024161">
    <property type="entry name" value="Znf_nanos-typ"/>
</dbReference>
<dbReference type="InterPro" id="IPR038129">
    <property type="entry name" value="Nanos_sf"/>
</dbReference>
<feature type="domain" description="Nanos-type" evidence="9">
    <location>
        <begin position="80"/>
        <end position="134"/>
    </location>
</feature>
<dbReference type="FunFam" id="4.10.60.30:FF:000001">
    <property type="entry name" value="nanos homolog 3"/>
    <property type="match status" value="1"/>
</dbReference>
<dbReference type="Gene3D" id="4.10.60.30">
    <property type="entry name" value="Nanos, RNA-binding domain"/>
    <property type="match status" value="1"/>
</dbReference>
<dbReference type="GO" id="GO:0005737">
    <property type="term" value="C:cytoplasm"/>
    <property type="evidence" value="ECO:0007669"/>
    <property type="project" value="UniProtKB-SubCell"/>
</dbReference>
<accession>A0A2S0SZZ9</accession>
<dbReference type="InterPro" id="IPR008705">
    <property type="entry name" value="Nanos/Xcar2"/>
</dbReference>
<keyword evidence="4 8" id="KW-0863">Zinc-finger</keyword>
<keyword evidence="6 8" id="KW-0810">Translation regulation</keyword>
<keyword evidence="2" id="KW-0963">Cytoplasm</keyword>
<dbReference type="EMBL" id="MH015181">
    <property type="protein sequence ID" value="AWB14934.1"/>
    <property type="molecule type" value="Genomic_DNA"/>
</dbReference>
<evidence type="ECO:0000313" key="10">
    <source>
        <dbReference type="EMBL" id="AWB14934.1"/>
    </source>
</evidence>
<evidence type="ECO:0000256" key="7">
    <source>
        <dbReference type="ARBA" id="ARBA00022884"/>
    </source>
</evidence>
<keyword evidence="5" id="KW-0862">Zinc</keyword>
<comment type="similarity">
    <text evidence="8">Belongs to the nanos family.</text>
</comment>
<protein>
    <submittedName>
        <fullName evidence="10">Nanos2 protein</fullName>
    </submittedName>
</protein>
<evidence type="ECO:0000256" key="6">
    <source>
        <dbReference type="ARBA" id="ARBA00022845"/>
    </source>
</evidence>
<dbReference type="PROSITE" id="PS51522">
    <property type="entry name" value="ZF_NANOS"/>
    <property type="match status" value="1"/>
</dbReference>
<dbReference type="PANTHER" id="PTHR12887">
    <property type="entry name" value="NANOS PROTEIN"/>
    <property type="match status" value="1"/>
</dbReference>
<evidence type="ECO:0000259" key="9">
    <source>
        <dbReference type="PROSITE" id="PS51522"/>
    </source>
</evidence>
<proteinExistence type="inferred from homology"/>
<evidence type="ECO:0000256" key="8">
    <source>
        <dbReference type="PROSITE-ProRule" id="PRU00855"/>
    </source>
</evidence>
<evidence type="ECO:0000256" key="5">
    <source>
        <dbReference type="ARBA" id="ARBA00022833"/>
    </source>
</evidence>
<dbReference type="Pfam" id="PF05741">
    <property type="entry name" value="zf-nanos"/>
    <property type="match status" value="1"/>
</dbReference>